<evidence type="ECO:0000313" key="4">
    <source>
        <dbReference type="EMBL" id="RLJ41367.1"/>
    </source>
</evidence>
<dbReference type="Pfam" id="PF01627">
    <property type="entry name" value="Hpt"/>
    <property type="match status" value="1"/>
</dbReference>
<dbReference type="Gene3D" id="1.20.120.160">
    <property type="entry name" value="HPT domain"/>
    <property type="match status" value="1"/>
</dbReference>
<evidence type="ECO:0000313" key="5">
    <source>
        <dbReference type="Proteomes" id="UP000269157"/>
    </source>
</evidence>
<sequence>MLNWARVNELKDDLGEDDFYEITSLFLDEVEEKLAELSCQTPDAFAAGLHFLKGSAANLGFESFRALCDEMENTPDVAQLGDLLTLYQQSKSVFLEGLQD</sequence>
<dbReference type="PROSITE" id="PS50894">
    <property type="entry name" value="HPT"/>
    <property type="match status" value="1"/>
</dbReference>
<reference evidence="4 5" key="1">
    <citation type="submission" date="2018-10" db="EMBL/GenBank/DDBJ databases">
        <title>Genomic Encyclopedia of Archaeal and Bacterial Type Strains, Phase II (KMG-II): from individual species to whole genera.</title>
        <authorList>
            <person name="Goeker M."/>
        </authorList>
    </citation>
    <scope>NUCLEOTIDE SEQUENCE [LARGE SCALE GENOMIC DNA]</scope>
    <source>
        <strain evidence="4 5">DSM 29466</strain>
    </source>
</reference>
<feature type="domain" description="HPt" evidence="3">
    <location>
        <begin position="8"/>
        <end position="100"/>
    </location>
</feature>
<name>A0A497VGL9_9RHOB</name>
<comment type="caution">
    <text evidence="4">The sequence shown here is derived from an EMBL/GenBank/DDBJ whole genome shotgun (WGS) entry which is preliminary data.</text>
</comment>
<evidence type="ECO:0000256" key="1">
    <source>
        <dbReference type="ARBA" id="ARBA00023012"/>
    </source>
</evidence>
<dbReference type="InterPro" id="IPR036641">
    <property type="entry name" value="HPT_dom_sf"/>
</dbReference>
<dbReference type="CDD" id="cd00088">
    <property type="entry name" value="HPT"/>
    <property type="match status" value="1"/>
</dbReference>
<dbReference type="GO" id="GO:0000160">
    <property type="term" value="P:phosphorelay signal transduction system"/>
    <property type="evidence" value="ECO:0007669"/>
    <property type="project" value="UniProtKB-KW"/>
</dbReference>
<evidence type="ECO:0000256" key="2">
    <source>
        <dbReference type="PROSITE-ProRule" id="PRU00110"/>
    </source>
</evidence>
<dbReference type="RefSeq" id="WP_170157953.1">
    <property type="nucleotide sequence ID" value="NZ_RCCE01000005.1"/>
</dbReference>
<dbReference type="SUPFAM" id="SSF47226">
    <property type="entry name" value="Histidine-containing phosphotransfer domain, HPT domain"/>
    <property type="match status" value="1"/>
</dbReference>
<dbReference type="InterPro" id="IPR008207">
    <property type="entry name" value="Sig_transdc_His_kin_Hpt_dom"/>
</dbReference>
<keyword evidence="1" id="KW-0902">Two-component regulatory system</keyword>
<organism evidence="4 5">
    <name type="scientific">Litoreibacter meonggei</name>
    <dbReference type="NCBI Taxonomy" id="1049199"/>
    <lineage>
        <taxon>Bacteria</taxon>
        <taxon>Pseudomonadati</taxon>
        <taxon>Pseudomonadota</taxon>
        <taxon>Alphaproteobacteria</taxon>
        <taxon>Rhodobacterales</taxon>
        <taxon>Roseobacteraceae</taxon>
        <taxon>Litoreibacter</taxon>
    </lineage>
</organism>
<keyword evidence="5" id="KW-1185">Reference proteome</keyword>
<proteinExistence type="predicted"/>
<gene>
    <name evidence="4" type="ORF">BCF46_3160</name>
</gene>
<keyword evidence="2" id="KW-0597">Phosphoprotein</keyword>
<dbReference type="Proteomes" id="UP000269157">
    <property type="component" value="Unassembled WGS sequence"/>
</dbReference>
<dbReference type="EMBL" id="RCCE01000005">
    <property type="protein sequence ID" value="RLJ41367.1"/>
    <property type="molecule type" value="Genomic_DNA"/>
</dbReference>
<evidence type="ECO:0000259" key="3">
    <source>
        <dbReference type="PROSITE" id="PS50894"/>
    </source>
</evidence>
<accession>A0A497VGL9</accession>
<feature type="modified residue" description="Phosphohistidine" evidence="2">
    <location>
        <position position="50"/>
    </location>
</feature>
<dbReference type="GO" id="GO:0004672">
    <property type="term" value="F:protein kinase activity"/>
    <property type="evidence" value="ECO:0007669"/>
    <property type="project" value="UniProtKB-ARBA"/>
</dbReference>
<protein>
    <submittedName>
        <fullName evidence="4">Hpt domain-containing protein</fullName>
    </submittedName>
</protein>
<dbReference type="AlphaFoldDB" id="A0A497VGL9"/>